<evidence type="ECO:0000313" key="3">
    <source>
        <dbReference type="Proteomes" id="UP001623384"/>
    </source>
</evidence>
<dbReference type="Gene3D" id="1.10.260.40">
    <property type="entry name" value="lambda repressor-like DNA-binding domains"/>
    <property type="match status" value="1"/>
</dbReference>
<feature type="domain" description="HNH nuclease" evidence="1">
    <location>
        <begin position="206"/>
        <end position="250"/>
    </location>
</feature>
<name>A0ABZ2R6P7_9MICC</name>
<proteinExistence type="predicted"/>
<dbReference type="CDD" id="cd00093">
    <property type="entry name" value="HTH_XRE"/>
    <property type="match status" value="1"/>
</dbReference>
<keyword evidence="2" id="KW-0378">Hydrolase</keyword>
<dbReference type="GO" id="GO:0004519">
    <property type="term" value="F:endonuclease activity"/>
    <property type="evidence" value="ECO:0007669"/>
    <property type="project" value="UniProtKB-KW"/>
</dbReference>
<dbReference type="RefSeq" id="WP_406636958.1">
    <property type="nucleotide sequence ID" value="NZ_CP148033.1"/>
</dbReference>
<evidence type="ECO:0000313" key="2">
    <source>
        <dbReference type="EMBL" id="WXK94095.1"/>
    </source>
</evidence>
<dbReference type="InterPro" id="IPR003615">
    <property type="entry name" value="HNH_nuc"/>
</dbReference>
<protein>
    <submittedName>
        <fullName evidence="2">HNH endonuclease</fullName>
    </submittedName>
</protein>
<feature type="domain" description="HNH nuclease" evidence="1">
    <location>
        <begin position="8"/>
        <end position="52"/>
    </location>
</feature>
<dbReference type="EMBL" id="CP148033">
    <property type="protein sequence ID" value="WXK94095.1"/>
    <property type="molecule type" value="Genomic_DNA"/>
</dbReference>
<evidence type="ECO:0000259" key="1">
    <source>
        <dbReference type="Pfam" id="PF13392"/>
    </source>
</evidence>
<keyword evidence="2" id="KW-0540">Nuclease</keyword>
<accession>A0ABZ2R6P7</accession>
<keyword evidence="3" id="KW-1185">Reference proteome</keyword>
<sequence>MFHGKTMLAHRMAWFFEHGEILSRDQLLLHSCNVPSCVEVSHLRIGTHEENMADRVAAGNYAATRGMSNSWARFTDEEVSRIRELIAEGMKQREIAAIFGCTQSYISNIARGKVRAHPTSKPSPAMLAQREREARASVNRLRIDEILSVVHPDDEIVGEEWRPTPFEGYMVSSLGRVRGRKMTILKPFIREGDYAIVHCGSRNPQAVHILVCEAWHGSRPAAGMHAAHRNGNSMDNRPDNLRWATPAENGYDRVQHGTVQRGEKHFRARLTQEQVDAIRAQLPGPRGIIIRLAREYGVAHGTIRFIRDNKTWREGSA</sequence>
<dbReference type="InterPro" id="IPR001387">
    <property type="entry name" value="Cro/C1-type_HTH"/>
</dbReference>
<dbReference type="InterPro" id="IPR044925">
    <property type="entry name" value="His-Me_finger_sf"/>
</dbReference>
<reference evidence="2 3" key="1">
    <citation type="submission" date="2024-03" db="EMBL/GenBank/DDBJ databases">
        <title>Rhodococcus navarretei sp. nov. and Pseudarthrobacter quantumdoti sp. nov., two new species with the ability to biosynthesize Quantum Dots isolated from soil samples at Union Glacier, Antarctica.</title>
        <authorList>
            <person name="Vargas M."/>
        </authorList>
    </citation>
    <scope>NUCLEOTIDE SEQUENCE [LARGE SCALE GENOMIC DNA]</scope>
    <source>
        <strain evidence="2 3">RC-2-3</strain>
    </source>
</reference>
<gene>
    <name evidence="2" type="ORF">WHH00_04625</name>
</gene>
<dbReference type="Proteomes" id="UP001623384">
    <property type="component" value="Chromosome"/>
</dbReference>
<organism evidence="2 3">
    <name type="scientific">Pseudarthrobacter quantipunctorum</name>
    <dbReference type="NCBI Taxonomy" id="3128980"/>
    <lineage>
        <taxon>Bacteria</taxon>
        <taxon>Bacillati</taxon>
        <taxon>Actinomycetota</taxon>
        <taxon>Actinomycetes</taxon>
        <taxon>Micrococcales</taxon>
        <taxon>Micrococcaceae</taxon>
        <taxon>Pseudarthrobacter</taxon>
    </lineage>
</organism>
<dbReference type="Gene3D" id="3.90.75.20">
    <property type="match status" value="1"/>
</dbReference>
<dbReference type="Pfam" id="PF13392">
    <property type="entry name" value="HNH_3"/>
    <property type="match status" value="2"/>
</dbReference>
<dbReference type="SUPFAM" id="SSF54060">
    <property type="entry name" value="His-Me finger endonucleases"/>
    <property type="match status" value="2"/>
</dbReference>
<keyword evidence="2" id="KW-0255">Endonuclease</keyword>
<dbReference type="InterPro" id="IPR010982">
    <property type="entry name" value="Lambda_DNA-bd_dom_sf"/>
</dbReference>